<dbReference type="Pfam" id="PF00106">
    <property type="entry name" value="adh_short"/>
    <property type="match status" value="1"/>
</dbReference>
<comment type="similarity">
    <text evidence="1">Belongs to the short-chain dehydrogenases/reductases (SDR) family.</text>
</comment>
<evidence type="ECO:0008006" key="6">
    <source>
        <dbReference type="Google" id="ProtNLM"/>
    </source>
</evidence>
<evidence type="ECO:0000313" key="4">
    <source>
        <dbReference type="EMBL" id="WWD07754.1"/>
    </source>
</evidence>
<dbReference type="GO" id="GO:0016491">
    <property type="term" value="F:oxidoreductase activity"/>
    <property type="evidence" value="ECO:0007669"/>
    <property type="project" value="UniProtKB-KW"/>
</dbReference>
<dbReference type="GeneID" id="91104658"/>
<dbReference type="GO" id="GO:0005737">
    <property type="term" value="C:cytoplasm"/>
    <property type="evidence" value="ECO:0007669"/>
    <property type="project" value="TreeGrafter"/>
</dbReference>
<dbReference type="SUPFAM" id="SSF51735">
    <property type="entry name" value="NAD(P)-binding Rossmann-fold domains"/>
    <property type="match status" value="1"/>
</dbReference>
<dbReference type="EMBL" id="CP144089">
    <property type="protein sequence ID" value="WWD07754.1"/>
    <property type="molecule type" value="Genomic_DNA"/>
</dbReference>
<evidence type="ECO:0000256" key="2">
    <source>
        <dbReference type="ARBA" id="ARBA00022857"/>
    </source>
</evidence>
<dbReference type="RefSeq" id="XP_066085721.1">
    <property type="nucleotide sequence ID" value="XM_066229624.1"/>
</dbReference>
<dbReference type="PANTHER" id="PTHR43544:SF7">
    <property type="entry name" value="NADB-LER2"/>
    <property type="match status" value="1"/>
</dbReference>
<evidence type="ECO:0000313" key="5">
    <source>
        <dbReference type="Proteomes" id="UP001358614"/>
    </source>
</evidence>
<keyword evidence="5" id="KW-1185">Reference proteome</keyword>
<dbReference type="Gene3D" id="3.40.50.720">
    <property type="entry name" value="NAD(P)-binding Rossmann-like Domain"/>
    <property type="match status" value="1"/>
</dbReference>
<organism evidence="4 5">
    <name type="scientific">Kwoniella europaea PYCC6329</name>
    <dbReference type="NCBI Taxonomy" id="1423913"/>
    <lineage>
        <taxon>Eukaryota</taxon>
        <taxon>Fungi</taxon>
        <taxon>Dikarya</taxon>
        <taxon>Basidiomycota</taxon>
        <taxon>Agaricomycotina</taxon>
        <taxon>Tremellomycetes</taxon>
        <taxon>Tremellales</taxon>
        <taxon>Cryptococcaceae</taxon>
        <taxon>Kwoniella</taxon>
    </lineage>
</organism>
<dbReference type="KEGG" id="ker:91104658"/>
<name>A0AAX4KP51_9TREE</name>
<gene>
    <name evidence="4" type="ORF">V865_005857</name>
</gene>
<evidence type="ECO:0000256" key="1">
    <source>
        <dbReference type="ARBA" id="ARBA00006484"/>
    </source>
</evidence>
<keyword evidence="2" id="KW-0521">NADP</keyword>
<proteinExistence type="inferred from homology"/>
<accession>A0AAX4KP51</accession>
<dbReference type="InterPro" id="IPR002347">
    <property type="entry name" value="SDR_fam"/>
</dbReference>
<dbReference type="Proteomes" id="UP001358614">
    <property type="component" value="Chromosome 1"/>
</dbReference>
<reference evidence="4 5" key="1">
    <citation type="submission" date="2024-01" db="EMBL/GenBank/DDBJ databases">
        <title>Comparative genomics of Cryptococcus and Kwoniella reveals pathogenesis evolution and contrasting modes of karyotype evolution via chromosome fusion or intercentromeric recombination.</title>
        <authorList>
            <person name="Coelho M.A."/>
            <person name="David-Palma M."/>
            <person name="Shea T."/>
            <person name="Bowers K."/>
            <person name="McGinley-Smith S."/>
            <person name="Mohammad A.W."/>
            <person name="Gnirke A."/>
            <person name="Yurkov A.M."/>
            <person name="Nowrousian M."/>
            <person name="Sun S."/>
            <person name="Cuomo C.A."/>
            <person name="Heitman J."/>
        </authorList>
    </citation>
    <scope>NUCLEOTIDE SEQUENCE [LARGE SCALE GENOMIC DNA]</scope>
    <source>
        <strain evidence="4 5">PYCC6329</strain>
    </source>
</reference>
<keyword evidence="3" id="KW-0560">Oxidoreductase</keyword>
<dbReference type="PANTHER" id="PTHR43544">
    <property type="entry name" value="SHORT-CHAIN DEHYDROGENASE/REDUCTASE"/>
    <property type="match status" value="1"/>
</dbReference>
<dbReference type="AlphaFoldDB" id="A0AAX4KP51"/>
<dbReference type="InterPro" id="IPR051468">
    <property type="entry name" value="Fungal_SecMetab_SDRs"/>
</dbReference>
<dbReference type="PRINTS" id="PR00081">
    <property type="entry name" value="GDHRDH"/>
</dbReference>
<protein>
    <recommendedName>
        <fullName evidence="6">Short-chain dehydrogenase</fullName>
    </recommendedName>
</protein>
<sequence>MSNDQKTVLITGASRGVGLAFVEAFAKKGYKVIAAVRDLSKAPTVEGLAAVVKIDSNNDSDAVNAIEELKKKGIDSLDIVIANAGISSNYDLLREANLDSFDDHHQVNARAPLVLYKAVYPLLKKEGSKFIVISTGMSQNGPQHYPHFGVYGSSKATVNYITRQIHFEEPHLTAFMISPGWLDTDMGNAGAAAAGMSEPPEKLSVSAPQMVDLIEKSDRESRGGFMWNYDGTKWDW</sequence>
<evidence type="ECO:0000256" key="3">
    <source>
        <dbReference type="ARBA" id="ARBA00023002"/>
    </source>
</evidence>
<dbReference type="InterPro" id="IPR036291">
    <property type="entry name" value="NAD(P)-bd_dom_sf"/>
</dbReference>